<dbReference type="Pfam" id="PF08245">
    <property type="entry name" value="Mur_ligase_M"/>
    <property type="match status" value="1"/>
</dbReference>
<dbReference type="NCBIfam" id="TIGR01087">
    <property type="entry name" value="murD"/>
    <property type="match status" value="1"/>
</dbReference>
<feature type="domain" description="Mur ligase C-terminal" evidence="7">
    <location>
        <begin position="338"/>
        <end position="456"/>
    </location>
</feature>
<dbReference type="GO" id="GO:0005737">
    <property type="term" value="C:cytoplasm"/>
    <property type="evidence" value="ECO:0007669"/>
    <property type="project" value="UniProtKB-SubCell"/>
</dbReference>
<dbReference type="GO" id="GO:0008764">
    <property type="term" value="F:UDP-N-acetylmuramoylalanine-D-glutamate ligase activity"/>
    <property type="evidence" value="ECO:0007669"/>
    <property type="project" value="UniProtKB-EC"/>
</dbReference>
<dbReference type="Gene3D" id="3.40.50.720">
    <property type="entry name" value="NAD(P)-binding Rossmann-like Domain"/>
    <property type="match status" value="1"/>
</dbReference>
<gene>
    <name evidence="9" type="ORF">UFOPK3610_02154</name>
</gene>
<dbReference type="GO" id="GO:0005524">
    <property type="term" value="F:ATP binding"/>
    <property type="evidence" value="ECO:0007669"/>
    <property type="project" value="UniProtKB-KW"/>
</dbReference>
<feature type="domain" description="Mur ligase central" evidence="8">
    <location>
        <begin position="128"/>
        <end position="261"/>
    </location>
</feature>
<comment type="subcellular location">
    <subcellularLocation>
        <location evidence="1">Cytoplasm</location>
    </subcellularLocation>
</comment>
<dbReference type="GO" id="GO:0009252">
    <property type="term" value="P:peptidoglycan biosynthetic process"/>
    <property type="evidence" value="ECO:0007669"/>
    <property type="project" value="UniProtKB-UniPathway"/>
</dbReference>
<keyword evidence="4" id="KW-0436">Ligase</keyword>
<dbReference type="InterPro" id="IPR036565">
    <property type="entry name" value="Mur-like_cat_sf"/>
</dbReference>
<evidence type="ECO:0000256" key="1">
    <source>
        <dbReference type="ARBA" id="ARBA00004496"/>
    </source>
</evidence>
<evidence type="ECO:0000313" key="9">
    <source>
        <dbReference type="EMBL" id="CAB4935075.1"/>
    </source>
</evidence>
<dbReference type="GO" id="GO:0051301">
    <property type="term" value="P:cell division"/>
    <property type="evidence" value="ECO:0007669"/>
    <property type="project" value="InterPro"/>
</dbReference>
<comment type="pathway">
    <text evidence="2">Cell wall biogenesis; peptidoglycan biosynthesis.</text>
</comment>
<keyword evidence="3" id="KW-0963">Cytoplasm</keyword>
<protein>
    <submittedName>
        <fullName evidence="9">Unannotated protein</fullName>
    </submittedName>
</protein>
<dbReference type="InterPro" id="IPR004101">
    <property type="entry name" value="Mur_ligase_C"/>
</dbReference>
<keyword evidence="6" id="KW-0067">ATP-binding</keyword>
<dbReference type="InterPro" id="IPR036615">
    <property type="entry name" value="Mur_ligase_C_dom_sf"/>
</dbReference>
<evidence type="ECO:0000256" key="5">
    <source>
        <dbReference type="ARBA" id="ARBA00022741"/>
    </source>
</evidence>
<dbReference type="EMBL" id="CAFBMR010000189">
    <property type="protein sequence ID" value="CAB4935075.1"/>
    <property type="molecule type" value="Genomic_DNA"/>
</dbReference>
<dbReference type="Pfam" id="PF02875">
    <property type="entry name" value="Mur_ligase_C"/>
    <property type="match status" value="1"/>
</dbReference>
<dbReference type="UniPathway" id="UPA00219"/>
<dbReference type="SUPFAM" id="SSF53244">
    <property type="entry name" value="MurD-like peptide ligases, peptide-binding domain"/>
    <property type="match status" value="1"/>
</dbReference>
<sequence length="485" mass="50270">MGSLVIERLRRDSDWSSCHVTVVGVGVAGSAAARALCSVGADVTVIDSGTGSDHEERAAELTALGASVRLGAPPEIPMGTDVVLASPGLRPSAPVLMAATAGGVPIWGELELAWRLRSAHRPAPWLCVTGTNGKTTTTLMLDSILRAAGLRSVAAGNIGTSLVDIVMADEAEVIAVEVSATQMPFVAHWGPYSAACLNLAPDHVDFFGGGVKGMRDYAFNKARVYEGTEVAAIYNDDDETTRHMVENAEVAEGCRAIGFTLAVPGPAMLGVVEDMLVDRAFGPERSDEAVELANIADVRSAAPPYISNALAAAALARSYGVPADAVARGLQAFTPAPHRIATVGAHAGVTYVDDSKATNTHAAETSLRAFTSVVWIAGGQAKGQSFDELVQGQRHRMRGVVLLGVDRGVIRASLARHAPDVPVIEIDRADTDVMGAVVAAASRLAEPGDVVLLAPGCASWDIFRDYGHRGDAFAAEVAALGGGTP</sequence>
<evidence type="ECO:0000259" key="8">
    <source>
        <dbReference type="Pfam" id="PF08245"/>
    </source>
</evidence>
<name>A0A6J7IW11_9ZZZZ</name>
<evidence type="ECO:0000256" key="6">
    <source>
        <dbReference type="ARBA" id="ARBA00022840"/>
    </source>
</evidence>
<dbReference type="Gene3D" id="3.90.190.20">
    <property type="entry name" value="Mur ligase, C-terminal domain"/>
    <property type="match status" value="1"/>
</dbReference>
<reference evidence="9" key="1">
    <citation type="submission" date="2020-05" db="EMBL/GenBank/DDBJ databases">
        <authorList>
            <person name="Chiriac C."/>
            <person name="Salcher M."/>
            <person name="Ghai R."/>
            <person name="Kavagutti S V."/>
        </authorList>
    </citation>
    <scope>NUCLEOTIDE SEQUENCE</scope>
</reference>
<evidence type="ECO:0000256" key="4">
    <source>
        <dbReference type="ARBA" id="ARBA00022598"/>
    </source>
</evidence>
<dbReference type="HAMAP" id="MF_00639">
    <property type="entry name" value="MurD"/>
    <property type="match status" value="1"/>
</dbReference>
<dbReference type="PANTHER" id="PTHR43692:SF1">
    <property type="entry name" value="UDP-N-ACETYLMURAMOYLALANINE--D-GLUTAMATE LIGASE"/>
    <property type="match status" value="1"/>
</dbReference>
<dbReference type="GO" id="GO:0008360">
    <property type="term" value="P:regulation of cell shape"/>
    <property type="evidence" value="ECO:0007669"/>
    <property type="project" value="InterPro"/>
</dbReference>
<evidence type="ECO:0000256" key="3">
    <source>
        <dbReference type="ARBA" id="ARBA00022490"/>
    </source>
</evidence>
<evidence type="ECO:0000259" key="7">
    <source>
        <dbReference type="Pfam" id="PF02875"/>
    </source>
</evidence>
<dbReference type="Pfam" id="PF21799">
    <property type="entry name" value="MurD-like_N"/>
    <property type="match status" value="1"/>
</dbReference>
<dbReference type="SUPFAM" id="SSF53623">
    <property type="entry name" value="MurD-like peptide ligases, catalytic domain"/>
    <property type="match status" value="1"/>
</dbReference>
<keyword evidence="5" id="KW-0547">Nucleotide-binding</keyword>
<evidence type="ECO:0000256" key="2">
    <source>
        <dbReference type="ARBA" id="ARBA00004752"/>
    </source>
</evidence>
<accession>A0A6J7IW11</accession>
<dbReference type="SUPFAM" id="SSF51984">
    <property type="entry name" value="MurCD N-terminal domain"/>
    <property type="match status" value="1"/>
</dbReference>
<dbReference type="AlphaFoldDB" id="A0A6J7IW11"/>
<dbReference type="InterPro" id="IPR005762">
    <property type="entry name" value="MurD"/>
</dbReference>
<dbReference type="InterPro" id="IPR013221">
    <property type="entry name" value="Mur_ligase_cen"/>
</dbReference>
<organism evidence="9">
    <name type="scientific">freshwater metagenome</name>
    <dbReference type="NCBI Taxonomy" id="449393"/>
    <lineage>
        <taxon>unclassified sequences</taxon>
        <taxon>metagenomes</taxon>
        <taxon>ecological metagenomes</taxon>
    </lineage>
</organism>
<dbReference type="Gene3D" id="3.40.1190.10">
    <property type="entry name" value="Mur-like, catalytic domain"/>
    <property type="match status" value="1"/>
</dbReference>
<proteinExistence type="inferred from homology"/>
<dbReference type="PANTHER" id="PTHR43692">
    <property type="entry name" value="UDP-N-ACETYLMURAMOYLALANINE--D-GLUTAMATE LIGASE"/>
    <property type="match status" value="1"/>
</dbReference>